<dbReference type="Proteomes" id="UP000278962">
    <property type="component" value="Unassembled WGS sequence"/>
</dbReference>
<comment type="caution">
    <text evidence="1">The sequence shown here is derived from an EMBL/GenBank/DDBJ whole genome shotgun (WGS) entry which is preliminary data.</text>
</comment>
<dbReference type="AlphaFoldDB" id="A0A660LBX1"/>
<sequence length="73" mass="8111">MSSNAVRRTALGFQGGQVLSLRLPEEVLTNLRTTLREGKDRWVEVEAADGAVLVDVGQVVYLRVESDEHRIGF</sequence>
<organism evidence="1 2">
    <name type="scientific">Solirubrobacter pauli</name>
    <dbReference type="NCBI Taxonomy" id="166793"/>
    <lineage>
        <taxon>Bacteria</taxon>
        <taxon>Bacillati</taxon>
        <taxon>Actinomycetota</taxon>
        <taxon>Thermoleophilia</taxon>
        <taxon>Solirubrobacterales</taxon>
        <taxon>Solirubrobacteraceae</taxon>
        <taxon>Solirubrobacter</taxon>
    </lineage>
</organism>
<gene>
    <name evidence="1" type="ORF">C8N24_2418</name>
</gene>
<dbReference type="OrthoDB" id="5244467at2"/>
<accession>A0A660LBX1</accession>
<keyword evidence="2" id="KW-1185">Reference proteome</keyword>
<name>A0A660LBX1_9ACTN</name>
<proteinExistence type="predicted"/>
<dbReference type="RefSeq" id="WP_147447757.1">
    <property type="nucleotide sequence ID" value="NZ_RBIL01000001.1"/>
</dbReference>
<evidence type="ECO:0000313" key="1">
    <source>
        <dbReference type="EMBL" id="RKQ92567.1"/>
    </source>
</evidence>
<evidence type="ECO:0000313" key="2">
    <source>
        <dbReference type="Proteomes" id="UP000278962"/>
    </source>
</evidence>
<protein>
    <submittedName>
        <fullName evidence="1">Uncharacterized protein</fullName>
    </submittedName>
</protein>
<dbReference type="EMBL" id="RBIL01000001">
    <property type="protein sequence ID" value="RKQ92567.1"/>
    <property type="molecule type" value="Genomic_DNA"/>
</dbReference>
<reference evidence="1 2" key="1">
    <citation type="submission" date="2018-10" db="EMBL/GenBank/DDBJ databases">
        <title>Genomic Encyclopedia of Archaeal and Bacterial Type Strains, Phase II (KMG-II): from individual species to whole genera.</title>
        <authorList>
            <person name="Goeker M."/>
        </authorList>
    </citation>
    <scope>NUCLEOTIDE SEQUENCE [LARGE SCALE GENOMIC DNA]</scope>
    <source>
        <strain evidence="1 2">DSM 14954</strain>
    </source>
</reference>